<proteinExistence type="predicted"/>
<sequence length="110" mass="12453">MSEFFKDLWDSIFTPGTTPTLVRATHYSFAALLVTLVVLCVATYNKHFFVLTAIAGCLWGTLTWFIGELDKMKEEMAKQNAPVTEDITEKVITEGETTEEPKTEEQKKDD</sequence>
<dbReference type="Proteomes" id="UP001489719">
    <property type="component" value="Unassembled WGS sequence"/>
</dbReference>
<organism evidence="1 2">
    <name type="scientific">Lipomyces orientalis</name>
    <dbReference type="NCBI Taxonomy" id="1233043"/>
    <lineage>
        <taxon>Eukaryota</taxon>
        <taxon>Fungi</taxon>
        <taxon>Dikarya</taxon>
        <taxon>Ascomycota</taxon>
        <taxon>Saccharomycotina</taxon>
        <taxon>Lipomycetes</taxon>
        <taxon>Lipomycetales</taxon>
        <taxon>Lipomycetaceae</taxon>
        <taxon>Lipomyces</taxon>
    </lineage>
</organism>
<reference evidence="2" key="1">
    <citation type="journal article" date="2024" name="Front. Bioeng. Biotechnol.">
        <title>Genome-scale model development and genomic sequencing of the oleaginous clade Lipomyces.</title>
        <authorList>
            <person name="Czajka J.J."/>
            <person name="Han Y."/>
            <person name="Kim J."/>
            <person name="Mondo S.J."/>
            <person name="Hofstad B.A."/>
            <person name="Robles A."/>
            <person name="Haridas S."/>
            <person name="Riley R."/>
            <person name="LaButti K."/>
            <person name="Pangilinan J."/>
            <person name="Andreopoulos W."/>
            <person name="Lipzen A."/>
            <person name="Yan J."/>
            <person name="Wang M."/>
            <person name="Ng V."/>
            <person name="Grigoriev I.V."/>
            <person name="Spatafora J.W."/>
            <person name="Magnuson J.K."/>
            <person name="Baker S.E."/>
            <person name="Pomraning K.R."/>
        </authorList>
    </citation>
    <scope>NUCLEOTIDE SEQUENCE [LARGE SCALE GENOMIC DNA]</scope>
    <source>
        <strain evidence="2">CBS 10300</strain>
    </source>
</reference>
<dbReference type="EMBL" id="MU970044">
    <property type="protein sequence ID" value="KAK9325029.1"/>
    <property type="molecule type" value="Genomic_DNA"/>
</dbReference>
<name>A0ACC3TV22_9ASCO</name>
<evidence type="ECO:0000313" key="1">
    <source>
        <dbReference type="EMBL" id="KAK9325029.1"/>
    </source>
</evidence>
<protein>
    <submittedName>
        <fullName evidence="1">ER protein Pkr1-domain-containing protein</fullName>
    </submittedName>
</protein>
<comment type="caution">
    <text evidence="1">The sequence shown here is derived from an EMBL/GenBank/DDBJ whole genome shotgun (WGS) entry which is preliminary data.</text>
</comment>
<accession>A0ACC3TV22</accession>
<evidence type="ECO:0000313" key="2">
    <source>
        <dbReference type="Proteomes" id="UP001489719"/>
    </source>
</evidence>
<gene>
    <name evidence="1" type="ORF">V1517DRAFT_315814</name>
</gene>
<keyword evidence="2" id="KW-1185">Reference proteome</keyword>